<dbReference type="GO" id="GO:0016020">
    <property type="term" value="C:membrane"/>
    <property type="evidence" value="ECO:0007669"/>
    <property type="project" value="InterPro"/>
</dbReference>
<accession>A0A024VSW4</accession>
<dbReference type="Pfam" id="PF03011">
    <property type="entry name" value="PFEMP"/>
    <property type="match status" value="1"/>
</dbReference>
<evidence type="ECO:0000256" key="2">
    <source>
        <dbReference type="SAM" id="MobiDB-lite"/>
    </source>
</evidence>
<dbReference type="SUPFAM" id="SSF140924">
    <property type="entry name" value="Duffy binding domain-like"/>
    <property type="match status" value="3"/>
</dbReference>
<gene>
    <name evidence="7" type="ORF">PFFCH_01576</name>
</gene>
<dbReference type="Gene3D" id="1.20.1310.20">
    <property type="entry name" value="Duffy-antigen binding domain"/>
    <property type="match status" value="2"/>
</dbReference>
<feature type="domain" description="Duffy-binding-like" evidence="6">
    <location>
        <begin position="305"/>
        <end position="450"/>
    </location>
</feature>
<feature type="compositionally biased region" description="Acidic residues" evidence="2">
    <location>
        <begin position="753"/>
        <end position="764"/>
    </location>
</feature>
<feature type="compositionally biased region" description="Pro residues" evidence="2">
    <location>
        <begin position="788"/>
        <end position="804"/>
    </location>
</feature>
<dbReference type="InterPro" id="IPR004258">
    <property type="entry name" value="DBL"/>
</dbReference>
<feature type="region of interest" description="Disordered" evidence="2">
    <location>
        <begin position="1175"/>
        <end position="1257"/>
    </location>
</feature>
<feature type="non-terminal residue" evidence="7">
    <location>
        <position position="1257"/>
    </location>
</feature>
<dbReference type="AlphaFoldDB" id="A0A024VSW4"/>
<dbReference type="Gene3D" id="1.20.58.1930">
    <property type="match status" value="1"/>
</dbReference>
<feature type="compositionally biased region" description="Basic residues" evidence="2">
    <location>
        <begin position="721"/>
        <end position="742"/>
    </location>
</feature>
<feature type="coiled-coil region" evidence="1">
    <location>
        <begin position="211"/>
        <end position="238"/>
    </location>
</feature>
<evidence type="ECO:0000313" key="8">
    <source>
        <dbReference type="Proteomes" id="UP000030656"/>
    </source>
</evidence>
<dbReference type="InterPro" id="IPR054595">
    <property type="entry name" value="DBL_C"/>
</dbReference>
<dbReference type="InterPro" id="IPR008602">
    <property type="entry name" value="Duffy-antigen-binding"/>
</dbReference>
<feature type="compositionally biased region" description="Basic and acidic residues" evidence="2">
    <location>
        <begin position="1175"/>
        <end position="1190"/>
    </location>
</feature>
<dbReference type="InterPro" id="IPR041480">
    <property type="entry name" value="CIDR1_gamma"/>
</dbReference>
<evidence type="ECO:0000259" key="3">
    <source>
        <dbReference type="Pfam" id="PF03011"/>
    </source>
</evidence>
<feature type="compositionally biased region" description="Acidic residues" evidence="2">
    <location>
        <begin position="1235"/>
        <end position="1246"/>
    </location>
</feature>
<feature type="domain" description="Duffy-antigen binding" evidence="4">
    <location>
        <begin position="859"/>
        <end position="1024"/>
    </location>
</feature>
<evidence type="ECO:0008006" key="9">
    <source>
        <dbReference type="Google" id="ProtNLM"/>
    </source>
</evidence>
<evidence type="ECO:0000313" key="7">
    <source>
        <dbReference type="EMBL" id="ETW30961.1"/>
    </source>
</evidence>
<proteinExistence type="predicted"/>
<dbReference type="Pfam" id="PF05424">
    <property type="entry name" value="Duffy_binding"/>
    <property type="match status" value="2"/>
</dbReference>
<protein>
    <recommendedName>
        <fullName evidence="9">Erythrocyte membrane protein 1</fullName>
    </recommendedName>
</protein>
<dbReference type="EMBL" id="KI927876">
    <property type="protein sequence ID" value="ETW30961.1"/>
    <property type="molecule type" value="Genomic_DNA"/>
</dbReference>
<feature type="region of interest" description="Disordered" evidence="2">
    <location>
        <begin position="701"/>
        <end position="812"/>
    </location>
</feature>
<dbReference type="GO" id="GO:0046789">
    <property type="term" value="F:host cell surface receptor binding"/>
    <property type="evidence" value="ECO:0007669"/>
    <property type="project" value="InterPro"/>
</dbReference>
<dbReference type="Gene3D" id="1.20.58.830">
    <property type="match status" value="2"/>
</dbReference>
<feature type="coiled-coil region" evidence="1">
    <location>
        <begin position="368"/>
        <end position="402"/>
    </location>
</feature>
<dbReference type="Proteomes" id="UP000030656">
    <property type="component" value="Unassembled WGS sequence"/>
</dbReference>
<evidence type="ECO:0000259" key="5">
    <source>
        <dbReference type="Pfam" id="PF18562"/>
    </source>
</evidence>
<reference evidence="7 8" key="1">
    <citation type="submission" date="2013-02" db="EMBL/GenBank/DDBJ databases">
        <title>The Genome Annotation of Plasmodium falciparum FCH/4.</title>
        <authorList>
            <consortium name="The Broad Institute Genome Sequencing Platform"/>
            <consortium name="The Broad Institute Genome Sequencing Center for Infectious Disease"/>
            <person name="Neafsey D."/>
            <person name="Hoffman S."/>
            <person name="Volkman S."/>
            <person name="Rosenthal P."/>
            <person name="Walker B."/>
            <person name="Young S.K."/>
            <person name="Zeng Q."/>
            <person name="Gargeya S."/>
            <person name="Fitzgerald M."/>
            <person name="Haas B."/>
            <person name="Abouelleil A."/>
            <person name="Allen A.W."/>
            <person name="Alvarado L."/>
            <person name="Arachchi H.M."/>
            <person name="Berlin A.M."/>
            <person name="Chapman S.B."/>
            <person name="Gainer-Dewar J."/>
            <person name="Goldberg J."/>
            <person name="Griggs A."/>
            <person name="Gujja S."/>
            <person name="Hansen M."/>
            <person name="Howarth C."/>
            <person name="Imamovic A."/>
            <person name="Ireland A."/>
            <person name="Larimer J."/>
            <person name="McCowan C."/>
            <person name="Murphy C."/>
            <person name="Pearson M."/>
            <person name="Poon T.W."/>
            <person name="Priest M."/>
            <person name="Roberts A."/>
            <person name="Saif S."/>
            <person name="Shea T."/>
            <person name="Sisk P."/>
            <person name="Sykes S."/>
            <person name="Wortman J."/>
            <person name="Nusbaum C."/>
            <person name="Birren B."/>
        </authorList>
    </citation>
    <scope>NUCLEOTIDE SEQUENCE [LARGE SCALE GENOMIC DNA]</scope>
    <source>
        <strain evidence="7 8">FCH/4</strain>
    </source>
</reference>
<feature type="domain" description="Cysteine-rich interdomain region 1 gamma" evidence="5">
    <location>
        <begin position="494"/>
        <end position="544"/>
    </location>
</feature>
<dbReference type="Pfam" id="PF18562">
    <property type="entry name" value="CIDR1_gamma"/>
    <property type="match status" value="1"/>
</dbReference>
<dbReference type="InterPro" id="IPR042202">
    <property type="entry name" value="Duffy-ag-bd_sf"/>
</dbReference>
<feature type="domain" description="Duffy-antigen binding" evidence="4">
    <location>
        <begin position="127"/>
        <end position="301"/>
    </location>
</feature>
<organism evidence="7 8">
    <name type="scientific">Plasmodium falciparum FCH/4</name>
    <dbReference type="NCBI Taxonomy" id="1036724"/>
    <lineage>
        <taxon>Eukaryota</taxon>
        <taxon>Sar</taxon>
        <taxon>Alveolata</taxon>
        <taxon>Apicomplexa</taxon>
        <taxon>Aconoidasida</taxon>
        <taxon>Haemosporida</taxon>
        <taxon>Plasmodiidae</taxon>
        <taxon>Plasmodium</taxon>
        <taxon>Plasmodium (Laverania)</taxon>
    </lineage>
</organism>
<feature type="compositionally biased region" description="Acidic residues" evidence="2">
    <location>
        <begin position="773"/>
        <end position="784"/>
    </location>
</feature>
<feature type="domain" description="Duffy-binding-like" evidence="3">
    <location>
        <begin position="560"/>
        <end position="707"/>
    </location>
</feature>
<evidence type="ECO:0000259" key="4">
    <source>
        <dbReference type="Pfam" id="PF05424"/>
    </source>
</evidence>
<feature type="domain" description="Duffy-binding-like" evidence="6">
    <location>
        <begin position="1055"/>
        <end position="1160"/>
    </location>
</feature>
<reference evidence="7 8" key="2">
    <citation type="submission" date="2013-02" db="EMBL/GenBank/DDBJ databases">
        <title>The Genome Sequence of Plasmodium falciparum FCH/4.</title>
        <authorList>
            <consortium name="The Broad Institute Genome Sequencing Platform"/>
            <consortium name="The Broad Institute Genome Sequencing Center for Infectious Disease"/>
            <person name="Neafsey D."/>
            <person name="Cheeseman I."/>
            <person name="Volkman S."/>
            <person name="Adams J."/>
            <person name="Walker B."/>
            <person name="Young S.K."/>
            <person name="Zeng Q."/>
            <person name="Gargeya S."/>
            <person name="Fitzgerald M."/>
            <person name="Haas B."/>
            <person name="Abouelleil A."/>
            <person name="Alvarado L."/>
            <person name="Arachchi H.M."/>
            <person name="Berlin A.M."/>
            <person name="Chapman S.B."/>
            <person name="Dewar J."/>
            <person name="Goldberg J."/>
            <person name="Griggs A."/>
            <person name="Gujja S."/>
            <person name="Hansen M."/>
            <person name="Howarth C."/>
            <person name="Imamovic A."/>
            <person name="Larimer J."/>
            <person name="McCowan C."/>
            <person name="Murphy C."/>
            <person name="Neiman D."/>
            <person name="Pearson M."/>
            <person name="Priest M."/>
            <person name="Roberts A."/>
            <person name="Saif S."/>
            <person name="Shea T."/>
            <person name="Sisk P."/>
            <person name="Sykes S."/>
            <person name="Wortman J."/>
            <person name="Nusbaum C."/>
            <person name="Birren B."/>
        </authorList>
    </citation>
    <scope>NUCLEOTIDE SEQUENCE [LARGE SCALE GENOMIC DNA]</scope>
    <source>
        <strain evidence="7 8">FCH/4</strain>
    </source>
</reference>
<keyword evidence="1" id="KW-0175">Coiled coil</keyword>
<name>A0A024VSW4_PLAFA</name>
<evidence type="ECO:0000256" key="1">
    <source>
        <dbReference type="SAM" id="Coils"/>
    </source>
</evidence>
<evidence type="ECO:0000259" key="6">
    <source>
        <dbReference type="Pfam" id="PF22672"/>
    </source>
</evidence>
<dbReference type="Pfam" id="PF22672">
    <property type="entry name" value="DBL_C"/>
    <property type="match status" value="2"/>
</dbReference>
<sequence>MGSQTSKFSKTVVGNETHNSARNVLEKIVLETKGNIKGKANLYKDKLKGNLSKAKFYQPLLVEAGVKKDVPSNLCDLDYIFHTNASDKNSEDRHPCHMRDRNRFSNEGEAECGSDKIRDNGERSAGGACAPYRRRHLCNYNLEYINENNTKTTDDLLGNILVTAKYEGASIVEKHPNRGSSEVCTALARSFADIGDIIRGRDMFLGNNKEKEKIENNLKDIFKNIQQNNKKLKDLTDKHIREYWWALNREDVWKALTCSADGSEDYFIQSEDGTKSFSDRKCGHYENNILTNLDYVPQFLRWFNEWAEEFCRIRKIKLGKVKNACRGEKDEKDCSREGYDCKRTDLKKNEIFMDLECPNCEKACTSYKEWIENKQKEFKKQKKKYEKEIENNQSNNDRIYDKKFYTNLNVKYPSVSNFVETLKEGAYCTNGIIESKIDFNKQYDTFSHSQYCKPCPIFNLKCANGKCNSLDDITCTYVKGFPNRITDKNNDAFVIDILLNDNKIKKLSHDLKDVFNECDLFKRIRKQNWNCKYKCNLDVCEQKNYNNEMDDERFVSIDVLIKRWLKYFLNDYNQIKEKLNRCINNEKKKEFLCIKGCYKNCDCVEKWITKKREEWQNIKDRYIKQYISKDEVFSSKLKSFLKQGLFPKYIENALDPDETLDKMKESSVCNVPNKLNGTSCKNNDVITILLNRLKEKIKTCKSQHEENKNNNSCKTSPPPLPRRRHQGRRRVVRSVRIRRPRQVVKNDRGLLVGEEEEEEADNGGDQEVKKEEKEEEETPEEEAEVERPGPPVTPVPELPQPPATTTPGVKPPCDIVKEHFKDKHDNTGGIEKCYPKYYPRKIDYPGWNCTNETLVSGKGECMPPRRQKLCLINLQHLTEKTSDDLRKAFIKCAAVETCFLWHKYKEDKKNENPSKNLDEVVQKQLKDGTIPEEFKRQMFYTFGDYRDIFFDTDISKKQGPVKDAKNKIDELFPTTDPKNKTKRQEWWNEHKEAIWEGMLCALSYDTNEKTFKKEIHTNLIDAKNNNTYANVKFSGNQSTLEEFAKRPQFLRWFTEWGEDFCKKRKEKVDKLVGECNSCTISDSTGGDGGTKTCQTDSTGCTKCREECKKYKEWLETWKGHYDKQSKKYFNDKESKTFQSTSAEVDVNSSKHAYEYLKKVLPKNCPNGSCSCMDAESKDTPNKTNADDDTHNANMPASLDNEPQELEGKCSCTPPPPPKAQPGGAGRSLGPRSKEDDEDKGEVEEKEETPAAEVQDGP</sequence>